<accession>A0A078AWS6</accession>
<gene>
    <name evidence="2" type="primary">Contig12743.g13593</name>
    <name evidence="2" type="ORF">STYLEM_15601</name>
</gene>
<sequence>MEEGIDNNLEASDESLDRYSGDFNTPDLQMQQYEVSPQSQYLMIGNVDKLVTPPRDLNLRNSNRLYCNLQLSDYQKSFNSQLKQAQSILTKESMDKNQPGISQGLMTAGISIKGNKEQQISKMESIVSQLKQQEQKQPFIENLLDFLDDGAKNPSY</sequence>
<evidence type="ECO:0000256" key="1">
    <source>
        <dbReference type="SAM" id="MobiDB-lite"/>
    </source>
</evidence>
<reference evidence="2 3" key="1">
    <citation type="submission" date="2014-06" db="EMBL/GenBank/DDBJ databases">
        <authorList>
            <person name="Swart Estienne"/>
        </authorList>
    </citation>
    <scope>NUCLEOTIDE SEQUENCE [LARGE SCALE GENOMIC DNA]</scope>
    <source>
        <strain evidence="2 3">130c</strain>
    </source>
</reference>
<evidence type="ECO:0000313" key="2">
    <source>
        <dbReference type="EMBL" id="CDW86506.1"/>
    </source>
</evidence>
<protein>
    <submittedName>
        <fullName evidence="2">Uncharacterized protein</fullName>
    </submittedName>
</protein>
<dbReference type="InParanoid" id="A0A078AWS6"/>
<name>A0A078AWS6_STYLE</name>
<organism evidence="2 3">
    <name type="scientific">Stylonychia lemnae</name>
    <name type="common">Ciliate</name>
    <dbReference type="NCBI Taxonomy" id="5949"/>
    <lineage>
        <taxon>Eukaryota</taxon>
        <taxon>Sar</taxon>
        <taxon>Alveolata</taxon>
        <taxon>Ciliophora</taxon>
        <taxon>Intramacronucleata</taxon>
        <taxon>Spirotrichea</taxon>
        <taxon>Stichotrichia</taxon>
        <taxon>Sporadotrichida</taxon>
        <taxon>Oxytrichidae</taxon>
        <taxon>Stylonychinae</taxon>
        <taxon>Stylonychia</taxon>
    </lineage>
</organism>
<keyword evidence="3" id="KW-1185">Reference proteome</keyword>
<dbReference type="AlphaFoldDB" id="A0A078AWS6"/>
<dbReference type="Proteomes" id="UP000039865">
    <property type="component" value="Unassembled WGS sequence"/>
</dbReference>
<evidence type="ECO:0000313" key="3">
    <source>
        <dbReference type="Proteomes" id="UP000039865"/>
    </source>
</evidence>
<feature type="region of interest" description="Disordered" evidence="1">
    <location>
        <begin position="1"/>
        <end position="24"/>
    </location>
</feature>
<proteinExistence type="predicted"/>
<dbReference type="EMBL" id="CCKQ01014714">
    <property type="protein sequence ID" value="CDW86506.1"/>
    <property type="molecule type" value="Genomic_DNA"/>
</dbReference>